<name>A0AAU7TC01_9ACTN</name>
<accession>A0AAU7TC01</accession>
<sequence length="315" mass="34234">MNARLKVIADNQGGVFSRAQALASGYTPDQVVACLRAGYWVRLRRGQYAENVDVSHLPPWERARWAHRQRTHAAMNSLRSGSVAASHQSALVLHGLPVWGLDLGLVHVSRVHGRSGGVVAGVQHHLGKLTPNDLTVLEGRLATTAGRAVLEAACTASFEAAVVGVDALLHAGGLNAADLHRLQEVIEFWPGSATARAALRFGDPLSESVGESRMRVFLYEYGFPTPVLQAEFRDRQGFVGRVDFYFPAYGLVIEFDGLLKYGGAAADVLVEEKRREDRLRALGLTVVRSVWSDLDHPATLAAALRRTFAAARRTA</sequence>
<organism evidence="2">
    <name type="scientific">Kribbella sp. HUAS MG21</name>
    <dbReference type="NCBI Taxonomy" id="3160966"/>
    <lineage>
        <taxon>Bacteria</taxon>
        <taxon>Bacillati</taxon>
        <taxon>Actinomycetota</taxon>
        <taxon>Actinomycetes</taxon>
        <taxon>Propionibacteriales</taxon>
        <taxon>Kribbellaceae</taxon>
        <taxon>Kribbella</taxon>
    </lineage>
</organism>
<evidence type="ECO:0000313" key="2">
    <source>
        <dbReference type="EMBL" id="XBV24357.1"/>
    </source>
</evidence>
<dbReference type="EMBL" id="CP158165">
    <property type="protein sequence ID" value="XBV24357.1"/>
    <property type="molecule type" value="Genomic_DNA"/>
</dbReference>
<proteinExistence type="predicted"/>
<dbReference type="AlphaFoldDB" id="A0AAU7TC01"/>
<feature type="domain" description="AbiEi antitoxin N-terminal" evidence="1">
    <location>
        <begin position="8"/>
        <end position="49"/>
    </location>
</feature>
<gene>
    <name evidence="2" type="ORF">ABN611_38095</name>
</gene>
<reference evidence="2" key="1">
    <citation type="submission" date="2024-06" db="EMBL/GenBank/DDBJ databases">
        <title>Kribbella sp. strain HUAS MG21 genome sequences.</title>
        <authorList>
            <person name="Mo P."/>
        </authorList>
    </citation>
    <scope>NUCLEOTIDE SEQUENCE</scope>
    <source>
        <strain evidence="2">HUAS MG21</strain>
    </source>
</reference>
<dbReference type="Pfam" id="PF13338">
    <property type="entry name" value="AbiEi_4"/>
    <property type="match status" value="1"/>
</dbReference>
<protein>
    <submittedName>
        <fullName evidence="2">Type IV toxin-antitoxin system AbiEi family antitoxin domain-containing protein</fullName>
    </submittedName>
</protein>
<dbReference type="InterPro" id="IPR025159">
    <property type="entry name" value="AbiEi_N"/>
</dbReference>
<evidence type="ECO:0000259" key="1">
    <source>
        <dbReference type="Pfam" id="PF13338"/>
    </source>
</evidence>
<dbReference type="RefSeq" id="WP_350277180.1">
    <property type="nucleotide sequence ID" value="NZ_CP158165.1"/>
</dbReference>